<keyword evidence="2" id="KW-1003">Cell membrane</keyword>
<proteinExistence type="inferred from homology"/>
<evidence type="ECO:0000256" key="3">
    <source>
        <dbReference type="ARBA" id="ARBA00023224"/>
    </source>
</evidence>
<comment type="similarity">
    <text evidence="4">Belongs to the methyl-accepting chemotaxis (MCP) protein family.</text>
</comment>
<keyword evidence="6" id="KW-0175">Coiled coil</keyword>
<feature type="coiled-coil region" evidence="6">
    <location>
        <begin position="392"/>
        <end position="419"/>
    </location>
</feature>
<keyword evidence="7" id="KW-1133">Transmembrane helix</keyword>
<evidence type="ECO:0000259" key="8">
    <source>
        <dbReference type="PROSITE" id="PS50111"/>
    </source>
</evidence>
<evidence type="ECO:0000313" key="11">
    <source>
        <dbReference type="EMBL" id="MFC0241882.1"/>
    </source>
</evidence>
<evidence type="ECO:0000256" key="6">
    <source>
        <dbReference type="SAM" id="Coils"/>
    </source>
</evidence>
<dbReference type="SUPFAM" id="SSF58104">
    <property type="entry name" value="Methyl-accepting chemotaxis protein (MCP) signaling domain"/>
    <property type="match status" value="1"/>
</dbReference>
<comment type="caution">
    <text evidence="11">The sequence shown here is derived from an EMBL/GenBank/DDBJ whole genome shotgun (WGS) entry which is preliminary data.</text>
</comment>
<dbReference type="RefSeq" id="WP_378389207.1">
    <property type="nucleotide sequence ID" value="NZ_JBHLWM010000005.1"/>
</dbReference>
<keyword evidence="7" id="KW-0812">Transmembrane</keyword>
<dbReference type="InterPro" id="IPR000727">
    <property type="entry name" value="T_SNARE_dom"/>
</dbReference>
<evidence type="ECO:0000256" key="1">
    <source>
        <dbReference type="ARBA" id="ARBA00004429"/>
    </source>
</evidence>
<dbReference type="Pfam" id="PF00015">
    <property type="entry name" value="MCPsignal"/>
    <property type="match status" value="1"/>
</dbReference>
<comment type="subcellular location">
    <subcellularLocation>
        <location evidence="1">Cell inner membrane</location>
        <topology evidence="1">Multi-pass membrane protein</topology>
    </subcellularLocation>
</comment>
<evidence type="ECO:0000259" key="9">
    <source>
        <dbReference type="PROSITE" id="PS50192"/>
    </source>
</evidence>
<evidence type="ECO:0000256" key="5">
    <source>
        <dbReference type="PROSITE-ProRule" id="PRU00284"/>
    </source>
</evidence>
<feature type="transmembrane region" description="Helical" evidence="7">
    <location>
        <begin position="323"/>
        <end position="345"/>
    </location>
</feature>
<feature type="domain" description="Methyl-accepting transducer" evidence="8">
    <location>
        <begin position="434"/>
        <end position="677"/>
    </location>
</feature>
<gene>
    <name evidence="11" type="ORF">ACFFJ6_15440</name>
</gene>
<keyword evidence="2" id="KW-0997">Cell inner membrane</keyword>
<keyword evidence="7" id="KW-0472">Membrane</keyword>
<keyword evidence="12" id="KW-1185">Reference proteome</keyword>
<sequence>MLKIRILLPLVVAALALTAIVFAGLEARDAFLRRQRSEAFLSVNRISLLLLKSAGHWALERGQTNSALSAPAAADSTRRGALDQARREGDAAFDEAIVAIQQVPEMAAGAAAIADAQRAMAAHKELRSRIDQAIDLPAAGRDPQLVRSAFAAMTRSIDSSATSLRQTLETLTDAPSAPLSKMVTMRHLVSVMGENAGRERGYLVGLVSARAKLSADNIRDLAGFRGQIDLAWPMITTLRQRADTPREVAAAIESVEAGYFGAYGKIRGDVLAAGDSGNYPLAGPDYFAKATAGVDSILSLARAIGTEADAEAAQDAARSTSRLITALVALGGALALVLVSLWITFIRILRPLTELGGALRKLAQGQLDLVLPGLDRKDEIGDMAQAVEALKVHAAAKAREEAEAKMQQESQAAAQRRADMHKLADDFEGAVGEIIETVSSAATELNASAETLSSNAAHAQHLTVQVASASEEASTNVQSVASASEEMTASVDEISRQVQSSAQIAAEAVQQAAHTNHRVEALSQAASRIGDVVELINSIASQTNLLALNATIEAARAGEAGRGFAVVAAEVKALAEQTSKATGEIGQQVASIQAATHESVDAIKAISGTIERMSEIAAMIASAVEEQGAATREISRNIQQASEGTRAVSANIIEVEHGAAGTGTAAAEVLSAANALAGESNRLKLEVGKFLHTVRVA</sequence>
<dbReference type="Proteomes" id="UP001589775">
    <property type="component" value="Unassembled WGS sequence"/>
</dbReference>
<dbReference type="Gene3D" id="1.10.287.950">
    <property type="entry name" value="Methyl-accepting chemotaxis protein"/>
    <property type="match status" value="1"/>
</dbReference>
<reference evidence="11 12" key="1">
    <citation type="submission" date="2024-09" db="EMBL/GenBank/DDBJ databases">
        <authorList>
            <person name="Sun Q."/>
            <person name="Mori K."/>
        </authorList>
    </citation>
    <scope>NUCLEOTIDE SEQUENCE [LARGE SCALE GENOMIC DNA]</scope>
    <source>
        <strain evidence="11 12">KCTC 23279</strain>
    </source>
</reference>
<dbReference type="PROSITE" id="PS50192">
    <property type="entry name" value="T_SNARE"/>
    <property type="match status" value="1"/>
</dbReference>
<dbReference type="Pfam" id="PF00672">
    <property type="entry name" value="HAMP"/>
    <property type="match status" value="1"/>
</dbReference>
<dbReference type="SMART" id="SM00304">
    <property type="entry name" value="HAMP"/>
    <property type="match status" value="1"/>
</dbReference>
<dbReference type="PROSITE" id="PS50885">
    <property type="entry name" value="HAMP"/>
    <property type="match status" value="1"/>
</dbReference>
<protein>
    <submittedName>
        <fullName evidence="11">Methyl-accepting chemotaxis protein</fullName>
    </submittedName>
</protein>
<feature type="domain" description="T-SNARE coiled-coil homology" evidence="9">
    <location>
        <begin position="593"/>
        <end position="655"/>
    </location>
</feature>
<dbReference type="InterPro" id="IPR003660">
    <property type="entry name" value="HAMP_dom"/>
</dbReference>
<accession>A0ABV6EUS7</accession>
<evidence type="ECO:0000259" key="10">
    <source>
        <dbReference type="PROSITE" id="PS50885"/>
    </source>
</evidence>
<dbReference type="Gene3D" id="6.10.340.10">
    <property type="match status" value="1"/>
</dbReference>
<evidence type="ECO:0000256" key="2">
    <source>
        <dbReference type="ARBA" id="ARBA00022519"/>
    </source>
</evidence>
<dbReference type="PROSITE" id="PS50111">
    <property type="entry name" value="CHEMOTAXIS_TRANSDUC_2"/>
    <property type="match status" value="1"/>
</dbReference>
<dbReference type="CDD" id="cd06225">
    <property type="entry name" value="HAMP"/>
    <property type="match status" value="1"/>
</dbReference>
<name>A0ABV6EUS7_9BRAD</name>
<dbReference type="SMART" id="SM00283">
    <property type="entry name" value="MA"/>
    <property type="match status" value="1"/>
</dbReference>
<dbReference type="PANTHER" id="PTHR32089:SF112">
    <property type="entry name" value="LYSOZYME-LIKE PROTEIN-RELATED"/>
    <property type="match status" value="1"/>
</dbReference>
<evidence type="ECO:0000256" key="7">
    <source>
        <dbReference type="SAM" id="Phobius"/>
    </source>
</evidence>
<dbReference type="PANTHER" id="PTHR32089">
    <property type="entry name" value="METHYL-ACCEPTING CHEMOTAXIS PROTEIN MCPB"/>
    <property type="match status" value="1"/>
</dbReference>
<dbReference type="EMBL" id="JBHLWM010000005">
    <property type="protein sequence ID" value="MFC0241882.1"/>
    <property type="molecule type" value="Genomic_DNA"/>
</dbReference>
<dbReference type="InterPro" id="IPR004089">
    <property type="entry name" value="MCPsignal_dom"/>
</dbReference>
<organism evidence="11 12">
    <name type="scientific">Rhodopseudomonas telluris</name>
    <dbReference type="NCBI Taxonomy" id="644215"/>
    <lineage>
        <taxon>Bacteria</taxon>
        <taxon>Pseudomonadati</taxon>
        <taxon>Pseudomonadota</taxon>
        <taxon>Alphaproteobacteria</taxon>
        <taxon>Hyphomicrobiales</taxon>
        <taxon>Nitrobacteraceae</taxon>
        <taxon>Rhodopseudomonas</taxon>
    </lineage>
</organism>
<feature type="domain" description="HAMP" evidence="10">
    <location>
        <begin position="346"/>
        <end position="399"/>
    </location>
</feature>
<evidence type="ECO:0000256" key="4">
    <source>
        <dbReference type="ARBA" id="ARBA00029447"/>
    </source>
</evidence>
<evidence type="ECO:0000313" key="12">
    <source>
        <dbReference type="Proteomes" id="UP001589775"/>
    </source>
</evidence>
<keyword evidence="3 5" id="KW-0807">Transducer</keyword>